<feature type="non-terminal residue" evidence="2">
    <location>
        <position position="1"/>
    </location>
</feature>
<comment type="caution">
    <text evidence="2">The sequence shown here is derived from an EMBL/GenBank/DDBJ whole genome shotgun (WGS) entry which is preliminary data.</text>
</comment>
<protein>
    <submittedName>
        <fullName evidence="2">Uncharacterized protein</fullName>
    </submittedName>
</protein>
<keyword evidence="3" id="KW-1185">Reference proteome</keyword>
<reference evidence="2" key="1">
    <citation type="submission" date="2023-10" db="EMBL/GenBank/DDBJ databases">
        <authorList>
            <person name="Chen Y."/>
            <person name="Shah S."/>
            <person name="Dougan E. K."/>
            <person name="Thang M."/>
            <person name="Chan C."/>
        </authorList>
    </citation>
    <scope>NUCLEOTIDE SEQUENCE [LARGE SCALE GENOMIC DNA]</scope>
</reference>
<evidence type="ECO:0000256" key="1">
    <source>
        <dbReference type="SAM" id="MobiDB-lite"/>
    </source>
</evidence>
<dbReference type="Proteomes" id="UP001189429">
    <property type="component" value="Unassembled WGS sequence"/>
</dbReference>
<dbReference type="EMBL" id="CAUYUJ010000138">
    <property type="protein sequence ID" value="CAK0788925.1"/>
    <property type="molecule type" value="Genomic_DNA"/>
</dbReference>
<name>A0ABN9P8K9_9DINO</name>
<gene>
    <name evidence="2" type="ORF">PCOR1329_LOCUS639</name>
</gene>
<organism evidence="2 3">
    <name type="scientific">Prorocentrum cordatum</name>
    <dbReference type="NCBI Taxonomy" id="2364126"/>
    <lineage>
        <taxon>Eukaryota</taxon>
        <taxon>Sar</taxon>
        <taxon>Alveolata</taxon>
        <taxon>Dinophyceae</taxon>
        <taxon>Prorocentrales</taxon>
        <taxon>Prorocentraceae</taxon>
        <taxon>Prorocentrum</taxon>
    </lineage>
</organism>
<proteinExistence type="predicted"/>
<feature type="region of interest" description="Disordered" evidence="1">
    <location>
        <begin position="762"/>
        <end position="783"/>
    </location>
</feature>
<evidence type="ECO:0000313" key="2">
    <source>
        <dbReference type="EMBL" id="CAK0788925.1"/>
    </source>
</evidence>
<accession>A0ABN9P8K9</accession>
<evidence type="ECO:0000313" key="3">
    <source>
        <dbReference type="Proteomes" id="UP001189429"/>
    </source>
</evidence>
<sequence>AMADVENRVLELLKSHGDDGGFNQLRSKADELISILLSHNLARKEKIENKYLRPHKHNRFKTGLDPLDVHALLLRVVGQGWSWAKVGVAVCFEVEPSDDSIFKFNETLYRCSDNMLAPVDQADVRFATVSSSHTVAMLNAVSARASTYLTELSQDGKLSPEKVRMHPTNPSATICAFPLPLPEAVNEKAQRLGLRGVSSKVTAANPAMADPLKNGLEWIVIRASVDKQWPSMADWLQEALNSGHGTERVQTKVQTMLEVHQKAMRNFRVSGEYGWENIAKAIENDRPHMIGQVMPICTFVANWSGGASGNYLTELDAWAKTLKVRRDVSGITFKLLADLRFVQGPEIVFAMLKASFVSPESMCKNGVSALLSGQDMATVTGKGKQNVLAFITMLRKAKDWLREIMNSSELRGNLTDSDVAKLTGDFEVRVVMFIFNKKVRSRKAWQSLDEIGSQLLNDVYDLAPAAAKLEPPFDVKAANHIKRAGVVELAMRGFEAKGVDDATLMAMGFEVGVDVELAAGGPQRWKISSIRNGLAKLTVVGPKKPKKITEETTEVMTGVLVDNYKALPKQITTIVDVGPTACSAKDHKDWVIDHIKTDAKQALAAAFSMFEPKVELRVMFQTGVKSTPPSVVATRSYEKGQLILVALSTNVGIAAKVPASAVEFRGVCGVPDDLHCFAMPYAATPVRIDGSDETHSFVVPFWCVPVATDGHPANMTPCALSIRWQPAEIMGRGKSTSKEFSVPALFNNKAIAKGDALYKSADSAKRDAPASATAGTSKKQKHS</sequence>